<keyword evidence="2" id="KW-1185">Reference proteome</keyword>
<name>A0A2R6Q962_ACTCC</name>
<reference evidence="2" key="2">
    <citation type="journal article" date="2018" name="BMC Genomics">
        <title>A manually annotated Actinidia chinensis var. chinensis (kiwifruit) genome highlights the challenges associated with draft genomes and gene prediction in plants.</title>
        <authorList>
            <person name="Pilkington S.M."/>
            <person name="Crowhurst R."/>
            <person name="Hilario E."/>
            <person name="Nardozza S."/>
            <person name="Fraser L."/>
            <person name="Peng Y."/>
            <person name="Gunaseelan K."/>
            <person name="Simpson R."/>
            <person name="Tahir J."/>
            <person name="Deroles S.C."/>
            <person name="Templeton K."/>
            <person name="Luo Z."/>
            <person name="Davy M."/>
            <person name="Cheng C."/>
            <person name="McNeilage M."/>
            <person name="Scaglione D."/>
            <person name="Liu Y."/>
            <person name="Zhang Q."/>
            <person name="Datson P."/>
            <person name="De Silva N."/>
            <person name="Gardiner S.E."/>
            <person name="Bassett H."/>
            <person name="Chagne D."/>
            <person name="McCallum J."/>
            <person name="Dzierzon H."/>
            <person name="Deng C."/>
            <person name="Wang Y.Y."/>
            <person name="Barron L."/>
            <person name="Manako K."/>
            <person name="Bowen J."/>
            <person name="Foster T.M."/>
            <person name="Erridge Z.A."/>
            <person name="Tiffin H."/>
            <person name="Waite C.N."/>
            <person name="Davies K.M."/>
            <person name="Grierson E.P."/>
            <person name="Laing W.A."/>
            <person name="Kirk R."/>
            <person name="Chen X."/>
            <person name="Wood M."/>
            <person name="Montefiori M."/>
            <person name="Brummell D.A."/>
            <person name="Schwinn K.E."/>
            <person name="Catanach A."/>
            <person name="Fullerton C."/>
            <person name="Li D."/>
            <person name="Meiyalaghan S."/>
            <person name="Nieuwenhuizen N."/>
            <person name="Read N."/>
            <person name="Prakash R."/>
            <person name="Hunter D."/>
            <person name="Zhang H."/>
            <person name="McKenzie M."/>
            <person name="Knabel M."/>
            <person name="Harris A."/>
            <person name="Allan A.C."/>
            <person name="Gleave A."/>
            <person name="Chen A."/>
            <person name="Janssen B.J."/>
            <person name="Plunkett B."/>
            <person name="Ampomah-Dwamena C."/>
            <person name="Voogd C."/>
            <person name="Leif D."/>
            <person name="Lafferty D."/>
            <person name="Souleyre E.J.F."/>
            <person name="Varkonyi-Gasic E."/>
            <person name="Gambi F."/>
            <person name="Hanley J."/>
            <person name="Yao J.L."/>
            <person name="Cheung J."/>
            <person name="David K.M."/>
            <person name="Warren B."/>
            <person name="Marsh K."/>
            <person name="Snowden K.C."/>
            <person name="Lin-Wang K."/>
            <person name="Brian L."/>
            <person name="Martinez-Sanchez M."/>
            <person name="Wang M."/>
            <person name="Ileperuma N."/>
            <person name="Macnee N."/>
            <person name="Campin R."/>
            <person name="McAtee P."/>
            <person name="Drummond R.S.M."/>
            <person name="Espley R.V."/>
            <person name="Ireland H.S."/>
            <person name="Wu R."/>
            <person name="Atkinson R.G."/>
            <person name="Karunairetnam S."/>
            <person name="Bulley S."/>
            <person name="Chunkath S."/>
            <person name="Hanley Z."/>
            <person name="Storey R."/>
            <person name="Thrimawithana A.H."/>
            <person name="Thomson S."/>
            <person name="David C."/>
            <person name="Testolin R."/>
            <person name="Huang H."/>
            <person name="Hellens R.P."/>
            <person name="Schaffer R.J."/>
        </authorList>
    </citation>
    <scope>NUCLEOTIDE SEQUENCE [LARGE SCALE GENOMIC DNA]</scope>
    <source>
        <strain evidence="2">cv. Red5</strain>
    </source>
</reference>
<proteinExistence type="predicted"/>
<sequence length="163" mass="18124">MEEDGSESYTEGESLGGFIVNGLDVYDGGDVSASKDVSDDNVNFDEVLSTIQRSRGLTVKWEFEVDMLAAFGKDLELCMKAICALYRQQTSEEKVSKGTFYSNQRGFSQCDAFRGTTLAEFLTDGDPQGEVKKSVKELQEHDRKGPELCRTLATHHSKQLYAI</sequence>
<dbReference type="EMBL" id="NKQK01000018">
    <property type="protein sequence ID" value="PSS04430.1"/>
    <property type="molecule type" value="Genomic_DNA"/>
</dbReference>
<evidence type="ECO:0000313" key="1">
    <source>
        <dbReference type="EMBL" id="PSS04430.1"/>
    </source>
</evidence>
<evidence type="ECO:0000313" key="2">
    <source>
        <dbReference type="Proteomes" id="UP000241394"/>
    </source>
</evidence>
<reference evidence="1 2" key="1">
    <citation type="submission" date="2017-07" db="EMBL/GenBank/DDBJ databases">
        <title>An improved, manually edited Actinidia chinensis var. chinensis (kiwifruit) genome highlights the challenges associated with draft genomes and gene prediction in plants.</title>
        <authorList>
            <person name="Pilkington S."/>
            <person name="Crowhurst R."/>
            <person name="Hilario E."/>
            <person name="Nardozza S."/>
            <person name="Fraser L."/>
            <person name="Peng Y."/>
            <person name="Gunaseelan K."/>
            <person name="Simpson R."/>
            <person name="Tahir J."/>
            <person name="Deroles S."/>
            <person name="Templeton K."/>
            <person name="Luo Z."/>
            <person name="Davy M."/>
            <person name="Cheng C."/>
            <person name="Mcneilage M."/>
            <person name="Scaglione D."/>
            <person name="Liu Y."/>
            <person name="Zhang Q."/>
            <person name="Datson P."/>
            <person name="De Silva N."/>
            <person name="Gardiner S."/>
            <person name="Bassett H."/>
            <person name="Chagne D."/>
            <person name="Mccallum J."/>
            <person name="Dzierzon H."/>
            <person name="Deng C."/>
            <person name="Wang Y.-Y."/>
            <person name="Barron N."/>
            <person name="Manako K."/>
            <person name="Bowen J."/>
            <person name="Foster T."/>
            <person name="Erridge Z."/>
            <person name="Tiffin H."/>
            <person name="Waite C."/>
            <person name="Davies K."/>
            <person name="Grierson E."/>
            <person name="Laing W."/>
            <person name="Kirk R."/>
            <person name="Chen X."/>
            <person name="Wood M."/>
            <person name="Montefiori M."/>
            <person name="Brummell D."/>
            <person name="Schwinn K."/>
            <person name="Catanach A."/>
            <person name="Fullerton C."/>
            <person name="Li D."/>
            <person name="Meiyalaghan S."/>
            <person name="Nieuwenhuizen N."/>
            <person name="Read N."/>
            <person name="Prakash R."/>
            <person name="Hunter D."/>
            <person name="Zhang H."/>
            <person name="Mckenzie M."/>
            <person name="Knabel M."/>
            <person name="Harris A."/>
            <person name="Allan A."/>
            <person name="Chen A."/>
            <person name="Janssen B."/>
            <person name="Plunkett B."/>
            <person name="Dwamena C."/>
            <person name="Voogd C."/>
            <person name="Leif D."/>
            <person name="Lafferty D."/>
            <person name="Souleyre E."/>
            <person name="Varkonyi-Gasic E."/>
            <person name="Gambi F."/>
            <person name="Hanley J."/>
            <person name="Yao J.-L."/>
            <person name="Cheung J."/>
            <person name="David K."/>
            <person name="Warren B."/>
            <person name="Marsh K."/>
            <person name="Snowden K."/>
            <person name="Lin-Wang K."/>
            <person name="Brian L."/>
            <person name="Martinez-Sanchez M."/>
            <person name="Wang M."/>
            <person name="Ileperuma N."/>
            <person name="Macnee N."/>
            <person name="Campin R."/>
            <person name="Mcatee P."/>
            <person name="Drummond R."/>
            <person name="Espley R."/>
            <person name="Ireland H."/>
            <person name="Wu R."/>
            <person name="Atkinson R."/>
            <person name="Karunairetnam S."/>
            <person name="Bulley S."/>
            <person name="Chunkath S."/>
            <person name="Hanley Z."/>
            <person name="Storey R."/>
            <person name="Thrimawithana A."/>
            <person name="Thomson S."/>
            <person name="David C."/>
            <person name="Testolin R."/>
        </authorList>
    </citation>
    <scope>NUCLEOTIDE SEQUENCE [LARGE SCALE GENOMIC DNA]</scope>
    <source>
        <strain evidence="2">cv. Red5</strain>
        <tissue evidence="1">Young leaf</tissue>
    </source>
</reference>
<accession>A0A2R6Q962</accession>
<dbReference type="InParanoid" id="A0A2R6Q962"/>
<dbReference type="STRING" id="1590841.A0A2R6Q962"/>
<protein>
    <submittedName>
        <fullName evidence="1">Uncharacterized protein</fullName>
    </submittedName>
</protein>
<dbReference type="OrthoDB" id="1899721at2759"/>
<dbReference type="PANTHER" id="PTHR34380">
    <property type="entry name" value="BNAA03G12380D PROTEIN"/>
    <property type="match status" value="1"/>
</dbReference>
<comment type="caution">
    <text evidence="1">The sequence shown here is derived from an EMBL/GenBank/DDBJ whole genome shotgun (WGS) entry which is preliminary data.</text>
</comment>
<gene>
    <name evidence="1" type="ORF">CEY00_Acc20284</name>
</gene>
<dbReference type="OMA" id="WKYQSES"/>
<dbReference type="Proteomes" id="UP000241394">
    <property type="component" value="Chromosome LG18"/>
</dbReference>
<dbReference type="AlphaFoldDB" id="A0A2R6Q962"/>
<dbReference type="Gramene" id="PSS04430">
    <property type="protein sequence ID" value="PSS04430"/>
    <property type="gene ID" value="CEY00_Acc20284"/>
</dbReference>
<organism evidence="1 2">
    <name type="scientific">Actinidia chinensis var. chinensis</name>
    <name type="common">Chinese soft-hair kiwi</name>
    <dbReference type="NCBI Taxonomy" id="1590841"/>
    <lineage>
        <taxon>Eukaryota</taxon>
        <taxon>Viridiplantae</taxon>
        <taxon>Streptophyta</taxon>
        <taxon>Embryophyta</taxon>
        <taxon>Tracheophyta</taxon>
        <taxon>Spermatophyta</taxon>
        <taxon>Magnoliopsida</taxon>
        <taxon>eudicotyledons</taxon>
        <taxon>Gunneridae</taxon>
        <taxon>Pentapetalae</taxon>
        <taxon>asterids</taxon>
        <taxon>Ericales</taxon>
        <taxon>Actinidiaceae</taxon>
        <taxon>Actinidia</taxon>
    </lineage>
</organism>
<dbReference type="PANTHER" id="PTHR34380:SF1">
    <property type="entry name" value="OS01G0221300 PROTEIN"/>
    <property type="match status" value="1"/>
</dbReference>